<dbReference type="Proteomes" id="UP000822688">
    <property type="component" value="Chromosome 9"/>
</dbReference>
<name>A0A8T0GQH3_CERPU</name>
<dbReference type="InterPro" id="IPR032675">
    <property type="entry name" value="LRR_dom_sf"/>
</dbReference>
<accession>A0A8T0GQH3</accession>
<proteinExistence type="predicted"/>
<dbReference type="AlphaFoldDB" id="A0A8T0GQH3"/>
<dbReference type="EMBL" id="CM026430">
    <property type="protein sequence ID" value="KAG0561851.1"/>
    <property type="molecule type" value="Genomic_DNA"/>
</dbReference>
<dbReference type="Gene3D" id="3.80.10.10">
    <property type="entry name" value="Ribonuclease Inhibitor"/>
    <property type="match status" value="1"/>
</dbReference>
<protein>
    <submittedName>
        <fullName evidence="1">Uncharacterized protein</fullName>
    </submittedName>
</protein>
<evidence type="ECO:0000313" key="2">
    <source>
        <dbReference type="Proteomes" id="UP000822688"/>
    </source>
</evidence>
<comment type="caution">
    <text evidence="1">The sequence shown here is derived from an EMBL/GenBank/DDBJ whole genome shotgun (WGS) entry which is preliminary data.</text>
</comment>
<keyword evidence="2" id="KW-1185">Reference proteome</keyword>
<sequence>MADSLQLDVLDVQDVGEVIDKVRSFVQSEEVPGADAGSVAASITISEDLEDFRGELRRRGRNGFEVCDGSNSQNSAFLQFRVKVVAIVQVFREIVACPTLTDLTFRYSSTLPGLGEDIDVVQVLALLHTIRSLSTLDLMVSSLPSHVEAVARLFSGNTTLRSCTLRIYPAPEVLRTILRPLMPNKVRVSSEANTGLKELVLLSSAPKDYDNNDVCENLLVKLVESNISLEKLEVGDEVFRIPYDYFRSNFERRLMARAVAGNRTLKEIKFECSIVELKELVLRLVPDADGRQANTTLSTLKVSLRDFTSVAKGGSISLCFDWMTDLVKLVESNNTLKHVQISQDCTLILERDYPKAMVVKSRVRDELKRMLNDELRLNTSLESLSVGWWKVLRVGNGHDQWQMKYDGPCLKRYEEYIVKVNMPSEQRVQWRTLRMN</sequence>
<reference evidence="1" key="1">
    <citation type="submission" date="2020-06" db="EMBL/GenBank/DDBJ databases">
        <title>WGS assembly of Ceratodon purpureus strain R40.</title>
        <authorList>
            <person name="Carey S.B."/>
            <person name="Jenkins J."/>
            <person name="Shu S."/>
            <person name="Lovell J.T."/>
            <person name="Sreedasyam A."/>
            <person name="Maumus F."/>
            <person name="Tiley G.P."/>
            <person name="Fernandez-Pozo N."/>
            <person name="Barry K."/>
            <person name="Chen C."/>
            <person name="Wang M."/>
            <person name="Lipzen A."/>
            <person name="Daum C."/>
            <person name="Saski C.A."/>
            <person name="Payton A.C."/>
            <person name="Mcbreen J.C."/>
            <person name="Conrad R.E."/>
            <person name="Kollar L.M."/>
            <person name="Olsson S."/>
            <person name="Huttunen S."/>
            <person name="Landis J.B."/>
            <person name="Wickett N.J."/>
            <person name="Johnson M.G."/>
            <person name="Rensing S.A."/>
            <person name="Grimwood J."/>
            <person name="Schmutz J."/>
            <person name="Mcdaniel S.F."/>
        </authorList>
    </citation>
    <scope>NUCLEOTIDE SEQUENCE</scope>
    <source>
        <strain evidence="1">R40</strain>
    </source>
</reference>
<evidence type="ECO:0000313" key="1">
    <source>
        <dbReference type="EMBL" id="KAG0561851.1"/>
    </source>
</evidence>
<organism evidence="1 2">
    <name type="scientific">Ceratodon purpureus</name>
    <name type="common">Fire moss</name>
    <name type="synonym">Dicranum purpureum</name>
    <dbReference type="NCBI Taxonomy" id="3225"/>
    <lineage>
        <taxon>Eukaryota</taxon>
        <taxon>Viridiplantae</taxon>
        <taxon>Streptophyta</taxon>
        <taxon>Embryophyta</taxon>
        <taxon>Bryophyta</taxon>
        <taxon>Bryophytina</taxon>
        <taxon>Bryopsida</taxon>
        <taxon>Dicranidae</taxon>
        <taxon>Pseudoditrichales</taxon>
        <taxon>Ditrichaceae</taxon>
        <taxon>Ceratodon</taxon>
    </lineage>
</organism>
<gene>
    <name evidence="1" type="ORF">KC19_9G097600</name>
</gene>